<gene>
    <name evidence="9" type="ORF">LPT13_09595</name>
</gene>
<feature type="domain" description="Tetrahaem cytochrome" evidence="8">
    <location>
        <begin position="150"/>
        <end position="204"/>
    </location>
</feature>
<keyword evidence="5" id="KW-0249">Electron transport</keyword>
<evidence type="ECO:0000256" key="3">
    <source>
        <dbReference type="ARBA" id="ARBA00022617"/>
    </source>
</evidence>
<dbReference type="RefSeq" id="WP_242166027.1">
    <property type="nucleotide sequence ID" value="NZ_JAJMLW010000003.1"/>
</dbReference>
<organism evidence="9 10">
    <name type="scientific">Adlercreutzia faecimuris</name>
    <dbReference type="NCBI Taxonomy" id="2897341"/>
    <lineage>
        <taxon>Bacteria</taxon>
        <taxon>Bacillati</taxon>
        <taxon>Actinomycetota</taxon>
        <taxon>Coriobacteriia</taxon>
        <taxon>Eggerthellales</taxon>
        <taxon>Eggerthellaceae</taxon>
        <taxon>Adlercreutzia</taxon>
    </lineage>
</organism>
<evidence type="ECO:0000256" key="1">
    <source>
        <dbReference type="ARBA" id="ARBA00004196"/>
    </source>
</evidence>
<keyword evidence="10" id="KW-1185">Reference proteome</keyword>
<keyword evidence="3" id="KW-0349">Heme</keyword>
<keyword evidence="4" id="KW-0479">Metal-binding</keyword>
<accession>A0ABS9WI92</accession>
<evidence type="ECO:0000256" key="7">
    <source>
        <dbReference type="SAM" id="Phobius"/>
    </source>
</evidence>
<evidence type="ECO:0000259" key="8">
    <source>
        <dbReference type="Pfam" id="PF14537"/>
    </source>
</evidence>
<evidence type="ECO:0000256" key="6">
    <source>
        <dbReference type="ARBA" id="ARBA00023004"/>
    </source>
</evidence>
<dbReference type="Pfam" id="PF14537">
    <property type="entry name" value="Cytochrom_c3_2"/>
    <property type="match status" value="1"/>
</dbReference>
<dbReference type="EMBL" id="JAJMLW010000003">
    <property type="protein sequence ID" value="MCI2242603.1"/>
    <property type="molecule type" value="Genomic_DNA"/>
</dbReference>
<keyword evidence="2" id="KW-0813">Transport</keyword>
<evidence type="ECO:0000313" key="10">
    <source>
        <dbReference type="Proteomes" id="UP001430755"/>
    </source>
</evidence>
<comment type="caution">
    <text evidence="9">The sequence shown here is derived from an EMBL/GenBank/DDBJ whole genome shotgun (WGS) entry which is preliminary data.</text>
</comment>
<keyword evidence="6" id="KW-0408">Iron</keyword>
<reference evidence="9" key="1">
    <citation type="submission" date="2021-11" db="EMBL/GenBank/DDBJ databases">
        <title>A Novel Adlercreutzia Species, isolated from a Allomyrina dichotoma larva feces.</title>
        <authorList>
            <person name="Suh M.K."/>
        </authorList>
    </citation>
    <scope>NUCLEOTIDE SEQUENCE</scope>
    <source>
        <strain evidence="9">JBNU-10</strain>
    </source>
</reference>
<sequence>MTEEKKPAETRPETRRARKRWPVAAAVVAAVVIVAGAGFYAWHEQPSFCNAVCHAPMDPYLPTYEAEPGQAALDKWGNEVSEAASMMAASHRAADGTTCMGCHVPTLGEQVSEGMAWVAGDYYDPLDERSLAELGAARELEGDEFCLNEACHANADGTAMTRDDLAELTADREFNPHVTQHEERACSDCHKAHRASVMVCSQCHAEAEVPEGWITPVQDAQLLKPIPVA</sequence>
<dbReference type="Gene3D" id="1.10.1130.10">
    <property type="entry name" value="Flavocytochrome C3, Chain A"/>
    <property type="match status" value="1"/>
</dbReference>
<evidence type="ECO:0000313" key="9">
    <source>
        <dbReference type="EMBL" id="MCI2242603.1"/>
    </source>
</evidence>
<name>A0ABS9WI92_9ACTN</name>
<dbReference type="SUPFAM" id="SSF48695">
    <property type="entry name" value="Multiheme cytochromes"/>
    <property type="match status" value="1"/>
</dbReference>
<keyword evidence="7" id="KW-1133">Transmembrane helix</keyword>
<evidence type="ECO:0000256" key="4">
    <source>
        <dbReference type="ARBA" id="ARBA00022723"/>
    </source>
</evidence>
<keyword evidence="7" id="KW-0812">Transmembrane</keyword>
<dbReference type="Proteomes" id="UP001430755">
    <property type="component" value="Unassembled WGS sequence"/>
</dbReference>
<evidence type="ECO:0000256" key="2">
    <source>
        <dbReference type="ARBA" id="ARBA00022448"/>
    </source>
</evidence>
<proteinExistence type="predicted"/>
<feature type="transmembrane region" description="Helical" evidence="7">
    <location>
        <begin position="21"/>
        <end position="42"/>
    </location>
</feature>
<dbReference type="InterPro" id="IPR036280">
    <property type="entry name" value="Multihaem_cyt_sf"/>
</dbReference>
<keyword evidence="7" id="KW-0472">Membrane</keyword>
<comment type="subcellular location">
    <subcellularLocation>
        <location evidence="1">Cell envelope</location>
    </subcellularLocation>
</comment>
<dbReference type="InterPro" id="IPR012286">
    <property type="entry name" value="Tetrahaem_cytochrome"/>
</dbReference>
<protein>
    <submittedName>
        <fullName evidence="9">Cytochrome c3 family protein</fullName>
    </submittedName>
</protein>
<evidence type="ECO:0000256" key="5">
    <source>
        <dbReference type="ARBA" id="ARBA00022982"/>
    </source>
</evidence>